<feature type="chain" id="PRO_5021502500" evidence="2">
    <location>
        <begin position="27"/>
        <end position="75"/>
    </location>
</feature>
<protein>
    <submittedName>
        <fullName evidence="3">Uncharacterized protein</fullName>
    </submittedName>
</protein>
<evidence type="ECO:0000313" key="3">
    <source>
        <dbReference type="EMBL" id="TFY78352.1"/>
    </source>
</evidence>
<reference evidence="3 4" key="1">
    <citation type="submission" date="2019-02" db="EMBL/GenBank/DDBJ databases">
        <title>Genome sequencing of the rare red list fungi Hericium alpestre (H. flagellum).</title>
        <authorList>
            <person name="Buettner E."/>
            <person name="Kellner H."/>
        </authorList>
    </citation>
    <scope>NUCLEOTIDE SEQUENCE [LARGE SCALE GENOMIC DNA]</scope>
    <source>
        <strain evidence="3 4">DSM 108284</strain>
    </source>
</reference>
<comment type="caution">
    <text evidence="3">The sequence shown here is derived from an EMBL/GenBank/DDBJ whole genome shotgun (WGS) entry which is preliminary data.</text>
</comment>
<accession>A0A4Y9ZU69</accession>
<keyword evidence="2" id="KW-0732">Signal</keyword>
<keyword evidence="4" id="KW-1185">Reference proteome</keyword>
<sequence length="75" mass="8012">MPLMSTLSSQATLSAWLLRAAELSDAEPSWSTATFTFYDDASVSPRLRAEGEDALANSADTDSCASEHEDDNVAI</sequence>
<proteinExistence type="predicted"/>
<evidence type="ECO:0000313" key="4">
    <source>
        <dbReference type="Proteomes" id="UP000298061"/>
    </source>
</evidence>
<evidence type="ECO:0000256" key="1">
    <source>
        <dbReference type="SAM" id="MobiDB-lite"/>
    </source>
</evidence>
<feature type="region of interest" description="Disordered" evidence="1">
    <location>
        <begin position="53"/>
        <end position="75"/>
    </location>
</feature>
<dbReference type="EMBL" id="SFCI01000697">
    <property type="protein sequence ID" value="TFY78352.1"/>
    <property type="molecule type" value="Genomic_DNA"/>
</dbReference>
<dbReference type="Proteomes" id="UP000298061">
    <property type="component" value="Unassembled WGS sequence"/>
</dbReference>
<name>A0A4Y9ZU69_9AGAM</name>
<organism evidence="3 4">
    <name type="scientific">Hericium alpestre</name>
    <dbReference type="NCBI Taxonomy" id="135208"/>
    <lineage>
        <taxon>Eukaryota</taxon>
        <taxon>Fungi</taxon>
        <taxon>Dikarya</taxon>
        <taxon>Basidiomycota</taxon>
        <taxon>Agaricomycotina</taxon>
        <taxon>Agaricomycetes</taxon>
        <taxon>Russulales</taxon>
        <taxon>Hericiaceae</taxon>
        <taxon>Hericium</taxon>
    </lineage>
</organism>
<gene>
    <name evidence="3" type="ORF">EWM64_g5663</name>
</gene>
<evidence type="ECO:0000256" key="2">
    <source>
        <dbReference type="SAM" id="SignalP"/>
    </source>
</evidence>
<dbReference type="AlphaFoldDB" id="A0A4Y9ZU69"/>
<feature type="signal peptide" evidence="2">
    <location>
        <begin position="1"/>
        <end position="26"/>
    </location>
</feature>